<evidence type="ECO:0000259" key="7">
    <source>
        <dbReference type="Pfam" id="PF00892"/>
    </source>
</evidence>
<feature type="transmembrane region" description="Helical" evidence="6">
    <location>
        <begin position="266"/>
        <end position="284"/>
    </location>
</feature>
<evidence type="ECO:0000256" key="2">
    <source>
        <dbReference type="ARBA" id="ARBA00009853"/>
    </source>
</evidence>
<feature type="domain" description="EamA" evidence="7">
    <location>
        <begin position="153"/>
        <end position="283"/>
    </location>
</feature>
<dbReference type="Proteomes" id="UP000617355">
    <property type="component" value="Unassembled WGS sequence"/>
</dbReference>
<organism evidence="8 9">
    <name type="scientific">Sinisalibacter lacisalsi</name>
    <dbReference type="NCBI Taxonomy" id="1526570"/>
    <lineage>
        <taxon>Bacteria</taxon>
        <taxon>Pseudomonadati</taxon>
        <taxon>Pseudomonadota</taxon>
        <taxon>Alphaproteobacteria</taxon>
        <taxon>Rhodobacterales</taxon>
        <taxon>Roseobacteraceae</taxon>
        <taxon>Sinisalibacter</taxon>
    </lineage>
</organism>
<comment type="caution">
    <text evidence="8">The sequence shown here is derived from an EMBL/GenBank/DDBJ whole genome shotgun (WGS) entry which is preliminary data.</text>
</comment>
<evidence type="ECO:0000313" key="8">
    <source>
        <dbReference type="EMBL" id="GGD42660.1"/>
    </source>
</evidence>
<sequence>MLGILLKLGAVSAFVVMQALIKATGGRVPAGEVVFFRSFFAFPVILAWLAWQGQLRIGLKTANPMSHFWRGVIGTSAMGLGFAGLALLPLPEVTALSYAAPILTVIFAAMFLGEQVRAFRLFAVALGMAGVMVVLAPQLTAGSEGDLGARQALGAVLVLMGATFAALAQIFIRKMVATERAATIVFYFTLTSTLLSSLTIPFGWVLPSGRDAMFLVAAGLMGGVGQGLLTSAYRFAHASVVAPFDYGSMLLAIVIGYVIFAEVPARETLAGAALIVAAGILIIWRERQLGLNRDRPRKVMTPQG</sequence>
<feature type="transmembrane region" description="Helical" evidence="6">
    <location>
        <begin position="119"/>
        <end position="140"/>
    </location>
</feature>
<feature type="transmembrane region" description="Helical" evidence="6">
    <location>
        <begin position="240"/>
        <end position="260"/>
    </location>
</feature>
<feature type="transmembrane region" description="Helical" evidence="6">
    <location>
        <begin position="212"/>
        <end position="233"/>
    </location>
</feature>
<evidence type="ECO:0000256" key="5">
    <source>
        <dbReference type="ARBA" id="ARBA00023136"/>
    </source>
</evidence>
<keyword evidence="5 6" id="KW-0472">Membrane</keyword>
<proteinExistence type="inferred from homology"/>
<feature type="transmembrane region" description="Helical" evidence="6">
    <location>
        <begin position="33"/>
        <end position="51"/>
    </location>
</feature>
<feature type="transmembrane region" description="Helical" evidence="6">
    <location>
        <begin position="95"/>
        <end position="112"/>
    </location>
</feature>
<keyword evidence="3 6" id="KW-0812">Transmembrane</keyword>
<reference evidence="9" key="1">
    <citation type="journal article" date="2019" name="Int. J. Syst. Evol. Microbiol.">
        <title>The Global Catalogue of Microorganisms (GCM) 10K type strain sequencing project: providing services to taxonomists for standard genome sequencing and annotation.</title>
        <authorList>
            <consortium name="The Broad Institute Genomics Platform"/>
            <consortium name="The Broad Institute Genome Sequencing Center for Infectious Disease"/>
            <person name="Wu L."/>
            <person name="Ma J."/>
        </authorList>
    </citation>
    <scope>NUCLEOTIDE SEQUENCE [LARGE SCALE GENOMIC DNA]</scope>
    <source>
        <strain evidence="9">CGMCC 1.12922</strain>
    </source>
</reference>
<feature type="transmembrane region" description="Helical" evidence="6">
    <location>
        <begin position="184"/>
        <end position="206"/>
    </location>
</feature>
<evidence type="ECO:0000256" key="1">
    <source>
        <dbReference type="ARBA" id="ARBA00004141"/>
    </source>
</evidence>
<feature type="transmembrane region" description="Helical" evidence="6">
    <location>
        <begin position="71"/>
        <end position="89"/>
    </location>
</feature>
<comment type="subcellular location">
    <subcellularLocation>
        <location evidence="1">Membrane</location>
        <topology evidence="1">Multi-pass membrane protein</topology>
    </subcellularLocation>
</comment>
<feature type="transmembrane region" description="Helical" evidence="6">
    <location>
        <begin position="152"/>
        <end position="172"/>
    </location>
</feature>
<protein>
    <submittedName>
        <fullName evidence="8">Transporter RarD family, DMT superfamily protein</fullName>
    </submittedName>
</protein>
<keyword evidence="9" id="KW-1185">Reference proteome</keyword>
<keyword evidence="4 6" id="KW-1133">Transmembrane helix</keyword>
<name>A0ABQ1QTC5_9RHOB</name>
<gene>
    <name evidence="8" type="ORF">GCM10011358_28120</name>
</gene>
<evidence type="ECO:0000313" key="9">
    <source>
        <dbReference type="Proteomes" id="UP000617355"/>
    </source>
</evidence>
<dbReference type="InterPro" id="IPR000620">
    <property type="entry name" value="EamA_dom"/>
</dbReference>
<dbReference type="SUPFAM" id="SSF103481">
    <property type="entry name" value="Multidrug resistance efflux transporter EmrE"/>
    <property type="match status" value="2"/>
</dbReference>
<dbReference type="EMBL" id="BMGI01000005">
    <property type="protein sequence ID" value="GGD42660.1"/>
    <property type="molecule type" value="Genomic_DNA"/>
</dbReference>
<comment type="similarity">
    <text evidence="2">Belongs to the drug/metabolite transporter (DMT) superfamily. 10 TMS drug/metabolite exporter (DME) (TC 2.A.7.3) family.</text>
</comment>
<evidence type="ECO:0000256" key="6">
    <source>
        <dbReference type="SAM" id="Phobius"/>
    </source>
</evidence>
<dbReference type="PANTHER" id="PTHR22911:SF6">
    <property type="entry name" value="SOLUTE CARRIER FAMILY 35 MEMBER G1"/>
    <property type="match status" value="1"/>
</dbReference>
<evidence type="ECO:0000256" key="4">
    <source>
        <dbReference type="ARBA" id="ARBA00022989"/>
    </source>
</evidence>
<feature type="domain" description="EamA" evidence="7">
    <location>
        <begin position="2"/>
        <end position="135"/>
    </location>
</feature>
<accession>A0ABQ1QTC5</accession>
<dbReference type="PANTHER" id="PTHR22911">
    <property type="entry name" value="ACYL-MALONYL CONDENSING ENZYME-RELATED"/>
    <property type="match status" value="1"/>
</dbReference>
<dbReference type="InterPro" id="IPR037185">
    <property type="entry name" value="EmrE-like"/>
</dbReference>
<dbReference type="Pfam" id="PF00892">
    <property type="entry name" value="EamA"/>
    <property type="match status" value="2"/>
</dbReference>
<evidence type="ECO:0000256" key="3">
    <source>
        <dbReference type="ARBA" id="ARBA00022692"/>
    </source>
</evidence>